<dbReference type="GO" id="GO:0044027">
    <property type="term" value="P:negative regulation of gene expression via chromosomal CpG island methylation"/>
    <property type="evidence" value="ECO:0007669"/>
    <property type="project" value="TreeGrafter"/>
</dbReference>
<organism evidence="2 3">
    <name type="scientific">Hericium alpestre</name>
    <dbReference type="NCBI Taxonomy" id="135208"/>
    <lineage>
        <taxon>Eukaryota</taxon>
        <taxon>Fungi</taxon>
        <taxon>Dikarya</taxon>
        <taxon>Basidiomycota</taxon>
        <taxon>Agaricomycotina</taxon>
        <taxon>Agaricomycetes</taxon>
        <taxon>Russulales</taxon>
        <taxon>Hericiaceae</taxon>
        <taxon>Hericium</taxon>
    </lineage>
</organism>
<dbReference type="SMART" id="SM00439">
    <property type="entry name" value="BAH"/>
    <property type="match status" value="2"/>
</dbReference>
<dbReference type="PANTHER" id="PTHR10629:SF52">
    <property type="entry name" value="DNA (CYTOSINE-5)-METHYLTRANSFERASE 1"/>
    <property type="match status" value="1"/>
</dbReference>
<keyword evidence="3" id="KW-1185">Reference proteome</keyword>
<dbReference type="OrthoDB" id="5376140at2759"/>
<dbReference type="GO" id="GO:0005634">
    <property type="term" value="C:nucleus"/>
    <property type="evidence" value="ECO:0007669"/>
    <property type="project" value="TreeGrafter"/>
</dbReference>
<comment type="caution">
    <text evidence="2">The sequence shown here is derived from an EMBL/GenBank/DDBJ whole genome shotgun (WGS) entry which is preliminary data.</text>
</comment>
<dbReference type="Pfam" id="PF01426">
    <property type="entry name" value="BAH"/>
    <property type="match status" value="2"/>
</dbReference>
<dbReference type="Gene3D" id="2.30.30.490">
    <property type="match status" value="2"/>
</dbReference>
<sequence length="457" mass="51344">ALILRFIAAALRDDPPVRALDQWRLGGDRRSPWLKKVKVGDEEYSVGDVIVVPIGKDEATGKTGPDLPDHPRDVPEDAMIADYFWFAKIISINFGEDNVHVQWFEHSSKTMLEDVSDARELFLTKICNNVGLKSIAGKVKAIQLPPNQPVLEPGLRTVFYYKFVYDKKEATFMDIPPLPVFDSPPDNCMCCAFQEQVAYDEFREIENGIVLKGVGYHIHDFVYIRSSDGPCKIGQITSIARPKRARDAVFSATVRRLGLFGSLSILPPGKFKDERELFMTDEKETVSTDDLIQVCYVAHGDILEDKAAWCQASPDHFYVRFYFPTLSPCSWGQCRQVAHEELLVCSYCLQEKIKEQHDWKQFASRSPLFILDPFAGVGALSQGLESAGGIKTTHAIEISPSAAFTFGKNSSDTVVYNQCANEMLRYTVKYHKGLLDATDQPKHLSEELVFLVSLTLA</sequence>
<evidence type="ECO:0000313" key="2">
    <source>
        <dbReference type="EMBL" id="TFY73656.1"/>
    </source>
</evidence>
<feature type="domain" description="BAH" evidence="1">
    <location>
        <begin position="42"/>
        <end position="176"/>
    </location>
</feature>
<name>A0A4Y9ZFX0_9AGAM</name>
<dbReference type="PROSITE" id="PS51038">
    <property type="entry name" value="BAH"/>
    <property type="match status" value="2"/>
</dbReference>
<dbReference type="GO" id="GO:0003682">
    <property type="term" value="F:chromatin binding"/>
    <property type="evidence" value="ECO:0007669"/>
    <property type="project" value="InterPro"/>
</dbReference>
<evidence type="ECO:0000313" key="3">
    <source>
        <dbReference type="Proteomes" id="UP000298061"/>
    </source>
</evidence>
<dbReference type="AlphaFoldDB" id="A0A4Y9ZFX0"/>
<dbReference type="EMBL" id="SFCI01002659">
    <property type="protein sequence ID" value="TFY73656.1"/>
    <property type="molecule type" value="Genomic_DNA"/>
</dbReference>
<evidence type="ECO:0000259" key="1">
    <source>
        <dbReference type="PROSITE" id="PS51038"/>
    </source>
</evidence>
<gene>
    <name evidence="2" type="ORF">EWM64_g10356</name>
</gene>
<reference evidence="2 3" key="1">
    <citation type="submission" date="2019-02" db="EMBL/GenBank/DDBJ databases">
        <title>Genome sequencing of the rare red list fungi Hericium alpestre (H. flagellum).</title>
        <authorList>
            <person name="Buettner E."/>
            <person name="Kellner H."/>
        </authorList>
    </citation>
    <scope>NUCLEOTIDE SEQUENCE [LARGE SCALE GENOMIC DNA]</scope>
    <source>
        <strain evidence="2 3">DSM 108284</strain>
    </source>
</reference>
<dbReference type="Proteomes" id="UP000298061">
    <property type="component" value="Unassembled WGS sequence"/>
</dbReference>
<feature type="non-terminal residue" evidence="2">
    <location>
        <position position="1"/>
    </location>
</feature>
<dbReference type="InterPro" id="IPR029063">
    <property type="entry name" value="SAM-dependent_MTases_sf"/>
</dbReference>
<protein>
    <recommendedName>
        <fullName evidence="1">BAH domain-containing protein</fullName>
    </recommendedName>
</protein>
<dbReference type="PANTHER" id="PTHR10629">
    <property type="entry name" value="CYTOSINE-SPECIFIC METHYLTRANSFERASE"/>
    <property type="match status" value="1"/>
</dbReference>
<dbReference type="InterPro" id="IPR050390">
    <property type="entry name" value="C5-Methyltransferase"/>
</dbReference>
<dbReference type="InterPro" id="IPR001025">
    <property type="entry name" value="BAH_dom"/>
</dbReference>
<accession>A0A4Y9ZFX0</accession>
<feature type="domain" description="BAH" evidence="1">
    <location>
        <begin position="214"/>
        <end position="334"/>
    </location>
</feature>
<dbReference type="InterPro" id="IPR043151">
    <property type="entry name" value="BAH_sf"/>
</dbReference>
<dbReference type="STRING" id="135208.A0A4Y9ZFX0"/>
<dbReference type="GO" id="GO:0003886">
    <property type="term" value="F:DNA (cytosine-5-)-methyltransferase activity"/>
    <property type="evidence" value="ECO:0007669"/>
    <property type="project" value="TreeGrafter"/>
</dbReference>
<dbReference type="GO" id="GO:0003677">
    <property type="term" value="F:DNA binding"/>
    <property type="evidence" value="ECO:0007669"/>
    <property type="project" value="TreeGrafter"/>
</dbReference>
<dbReference type="SUPFAM" id="SSF53335">
    <property type="entry name" value="S-adenosyl-L-methionine-dependent methyltransferases"/>
    <property type="match status" value="1"/>
</dbReference>
<proteinExistence type="predicted"/>
<dbReference type="Gene3D" id="3.40.50.150">
    <property type="entry name" value="Vaccinia Virus protein VP39"/>
    <property type="match status" value="1"/>
</dbReference>